<sequence length="346" mass="38319">MPQSPQRQPQAGAPEPVKRPRTPPVIIRDSGRWTEVSKLLSNSRIQFTKAKQCAEGIRVTLSGVDHFRAATRLLEKHRVPFHTFTLESEKSIRVVLKPVPREISVEEITEDLQAQGFHPIAVHRMRRLISKKELPLVLVELPPSEKKIFDLKTVCYLTVNVEKPRRSGWVSQCHNCQWFHHSQRNCRAAPRCVKCGKDHPSQSCEKTKETPANCANCGGDHTASYRGCCKFPRPKTASPRPRPQKSKTNSETTHKVDSVRTENETATTKIAPNSTANKAGKSFAQAATSANPASSATSASTGKFDGLNAALNETVTALGTAKNGLEAVQHFVNFIPKLIMILHSLR</sequence>
<proteinExistence type="predicted"/>
<accession>A0A8J6HZ01</accession>
<reference evidence="3" key="1">
    <citation type="journal article" date="2020" name="J Insects Food Feed">
        <title>The yellow mealworm (Tenebrio molitor) genome: a resource for the emerging insects as food and feed industry.</title>
        <authorList>
            <person name="Eriksson T."/>
            <person name="Andere A."/>
            <person name="Kelstrup H."/>
            <person name="Emery V."/>
            <person name="Picard C."/>
        </authorList>
    </citation>
    <scope>NUCLEOTIDE SEQUENCE</scope>
    <source>
        <strain evidence="3">Stoneville</strain>
        <tissue evidence="3">Whole head</tissue>
    </source>
</reference>
<evidence type="ECO:0000259" key="2">
    <source>
        <dbReference type="SMART" id="SM00596"/>
    </source>
</evidence>
<evidence type="ECO:0000313" key="4">
    <source>
        <dbReference type="Proteomes" id="UP000719412"/>
    </source>
</evidence>
<dbReference type="SMART" id="SM00596">
    <property type="entry name" value="PRE_C2HC"/>
    <property type="match status" value="1"/>
</dbReference>
<comment type="caution">
    <text evidence="3">The sequence shown here is derived from an EMBL/GenBank/DDBJ whole genome shotgun (WGS) entry which is preliminary data.</text>
</comment>
<name>A0A8J6HZ01_TENMO</name>
<dbReference type="AlphaFoldDB" id="A0A8J6HZ01"/>
<reference evidence="3" key="2">
    <citation type="submission" date="2021-08" db="EMBL/GenBank/DDBJ databases">
        <authorList>
            <person name="Eriksson T."/>
        </authorList>
    </citation>
    <scope>NUCLEOTIDE SEQUENCE</scope>
    <source>
        <strain evidence="3">Stoneville</strain>
        <tissue evidence="3">Whole head</tissue>
    </source>
</reference>
<evidence type="ECO:0000256" key="1">
    <source>
        <dbReference type="SAM" id="MobiDB-lite"/>
    </source>
</evidence>
<feature type="compositionally biased region" description="Basic and acidic residues" evidence="1">
    <location>
        <begin position="252"/>
        <end position="263"/>
    </location>
</feature>
<dbReference type="InterPro" id="IPR006579">
    <property type="entry name" value="Pre_C2HC_dom"/>
</dbReference>
<feature type="domain" description="Pre-C2HC" evidence="2">
    <location>
        <begin position="105"/>
        <end position="171"/>
    </location>
</feature>
<dbReference type="EMBL" id="JABDTM020000781">
    <property type="protein sequence ID" value="KAH0822613.1"/>
    <property type="molecule type" value="Genomic_DNA"/>
</dbReference>
<evidence type="ECO:0000313" key="3">
    <source>
        <dbReference type="EMBL" id="KAH0822613.1"/>
    </source>
</evidence>
<dbReference type="Pfam" id="PF07530">
    <property type="entry name" value="PRE_C2HC"/>
    <property type="match status" value="1"/>
</dbReference>
<gene>
    <name evidence="3" type="ORF">GEV33_000178</name>
</gene>
<keyword evidence="4" id="KW-1185">Reference proteome</keyword>
<feature type="region of interest" description="Disordered" evidence="1">
    <location>
        <begin position="1"/>
        <end position="25"/>
    </location>
</feature>
<organism evidence="3 4">
    <name type="scientific">Tenebrio molitor</name>
    <name type="common">Yellow mealworm beetle</name>
    <dbReference type="NCBI Taxonomy" id="7067"/>
    <lineage>
        <taxon>Eukaryota</taxon>
        <taxon>Metazoa</taxon>
        <taxon>Ecdysozoa</taxon>
        <taxon>Arthropoda</taxon>
        <taxon>Hexapoda</taxon>
        <taxon>Insecta</taxon>
        <taxon>Pterygota</taxon>
        <taxon>Neoptera</taxon>
        <taxon>Endopterygota</taxon>
        <taxon>Coleoptera</taxon>
        <taxon>Polyphaga</taxon>
        <taxon>Cucujiformia</taxon>
        <taxon>Tenebrionidae</taxon>
        <taxon>Tenebrio</taxon>
    </lineage>
</organism>
<feature type="compositionally biased region" description="Polar residues" evidence="1">
    <location>
        <begin position="264"/>
        <end position="277"/>
    </location>
</feature>
<protein>
    <recommendedName>
        <fullName evidence="2">Pre-C2HC domain-containing protein</fullName>
    </recommendedName>
</protein>
<dbReference type="Proteomes" id="UP000719412">
    <property type="component" value="Unassembled WGS sequence"/>
</dbReference>
<dbReference type="PANTHER" id="PTHR33273">
    <property type="entry name" value="DOMAIN-CONTAINING PROTEIN, PUTATIVE-RELATED"/>
    <property type="match status" value="1"/>
</dbReference>
<dbReference type="PANTHER" id="PTHR33273:SF2">
    <property type="entry name" value="ENDONUCLEASE_EXONUCLEASE_PHOSPHATASE DOMAIN-CONTAINING PROTEIN"/>
    <property type="match status" value="1"/>
</dbReference>
<feature type="region of interest" description="Disordered" evidence="1">
    <location>
        <begin position="234"/>
        <end position="283"/>
    </location>
</feature>